<dbReference type="InterPro" id="IPR007792">
    <property type="entry name" value="T4SS_VirB3/TrbD/AvhB"/>
</dbReference>
<dbReference type="Pfam" id="PF19044">
    <property type="entry name" value="P-loop_TraG"/>
    <property type="match status" value="1"/>
</dbReference>
<evidence type="ECO:0000259" key="10">
    <source>
        <dbReference type="Pfam" id="PF19044"/>
    </source>
</evidence>
<dbReference type="GO" id="GO:0005524">
    <property type="term" value="F:ATP binding"/>
    <property type="evidence" value="ECO:0007669"/>
    <property type="project" value="UniProtKB-KW"/>
</dbReference>
<reference evidence="11" key="1">
    <citation type="journal article" date="2016" name="Antimicrob. Agents Chemother.">
        <title>Genomic characterization of Enterobacter cloacae isolates from China that co-produce KPC-3 and NDM-1 carbapenemases.</title>
        <authorList>
            <person name="Du H."/>
            <person name="Chen L."/>
            <person name="Chavda K.D."/>
            <person name="Pandey R."/>
            <person name="Zhang H."/>
            <person name="Xie X."/>
            <person name="Tang Y.W."/>
            <person name="Kreiswirth B.N."/>
        </authorList>
    </citation>
    <scope>NUCLEOTIDE SEQUENCE</scope>
    <source>
        <strain evidence="11">SZECL1</strain>
        <plasmid evidence="11">pKPC3_SZ</plasmid>
    </source>
</reference>
<keyword evidence="11" id="KW-0614">Plasmid</keyword>
<comment type="subcellular location">
    <subcellularLocation>
        <location evidence="1">Membrane</location>
    </subcellularLocation>
</comment>
<proteinExistence type="inferred from homology"/>
<evidence type="ECO:0000256" key="8">
    <source>
        <dbReference type="SAM" id="Phobius"/>
    </source>
</evidence>
<dbReference type="SUPFAM" id="SSF52540">
    <property type="entry name" value="P-loop containing nucleoside triphosphate hydrolases"/>
    <property type="match status" value="1"/>
</dbReference>
<evidence type="ECO:0000256" key="7">
    <source>
        <dbReference type="ARBA" id="ARBA00023136"/>
    </source>
</evidence>
<keyword evidence="4" id="KW-0547">Nucleotide-binding</keyword>
<evidence type="ECO:0000256" key="4">
    <source>
        <dbReference type="ARBA" id="ARBA00022741"/>
    </source>
</evidence>
<dbReference type="Gene3D" id="3.40.50.300">
    <property type="entry name" value="P-loop containing nucleotide triphosphate hydrolases"/>
    <property type="match status" value="1"/>
</dbReference>
<dbReference type="PANTHER" id="PTHR30121:SF12">
    <property type="entry name" value="TYPE IV SECRETION SYSTEM PROTEIN CAGE"/>
    <property type="match status" value="1"/>
</dbReference>
<keyword evidence="7 8" id="KW-0472">Membrane</keyword>
<keyword evidence="5" id="KW-0067">ATP-binding</keyword>
<feature type="transmembrane region" description="Helical" evidence="8">
    <location>
        <begin position="20"/>
        <end position="50"/>
    </location>
</feature>
<accession>A0A142BQ45</accession>
<dbReference type="Pfam" id="PF05101">
    <property type="entry name" value="VirB3"/>
    <property type="match status" value="1"/>
</dbReference>
<evidence type="ECO:0000256" key="6">
    <source>
        <dbReference type="ARBA" id="ARBA00022989"/>
    </source>
</evidence>
<dbReference type="InterPro" id="IPR027417">
    <property type="entry name" value="P-loop_NTPase"/>
</dbReference>
<dbReference type="GO" id="GO:0016020">
    <property type="term" value="C:membrane"/>
    <property type="evidence" value="ECO:0007669"/>
    <property type="project" value="UniProtKB-SubCell"/>
</dbReference>
<dbReference type="RefSeq" id="WP_058998998.1">
    <property type="nucleotide sequence ID" value="NZ_KU302800.1"/>
</dbReference>
<keyword evidence="3 8" id="KW-0812">Transmembrane</keyword>
<protein>
    <submittedName>
        <fullName evidence="11">Pilx3-4</fullName>
    </submittedName>
</protein>
<evidence type="ECO:0000256" key="5">
    <source>
        <dbReference type="ARBA" id="ARBA00022840"/>
    </source>
</evidence>
<evidence type="ECO:0000313" key="11">
    <source>
        <dbReference type="EMBL" id="AMP35203.1"/>
    </source>
</evidence>
<evidence type="ECO:0000256" key="3">
    <source>
        <dbReference type="ARBA" id="ARBA00022692"/>
    </source>
</evidence>
<name>A0A142BQ45_ENTCL</name>
<comment type="similarity">
    <text evidence="2">Belongs to the TrbE/VirB4 family.</text>
</comment>
<dbReference type="Pfam" id="PF03135">
    <property type="entry name" value="CagE_TrbE_VirB"/>
    <property type="match status" value="1"/>
</dbReference>
<dbReference type="InterPro" id="IPR051162">
    <property type="entry name" value="T4SS_component"/>
</dbReference>
<dbReference type="InterPro" id="IPR043964">
    <property type="entry name" value="P-loop_TraG"/>
</dbReference>
<dbReference type="AlphaFoldDB" id="A0A142BQ45"/>
<dbReference type="EMBL" id="KU302800">
    <property type="protein sequence ID" value="AMP35203.1"/>
    <property type="molecule type" value="Genomic_DNA"/>
</dbReference>
<evidence type="ECO:0000256" key="2">
    <source>
        <dbReference type="ARBA" id="ARBA00006512"/>
    </source>
</evidence>
<dbReference type="PANTHER" id="PTHR30121">
    <property type="entry name" value="UNCHARACTERIZED PROTEIN YJGR-RELATED"/>
    <property type="match status" value="1"/>
</dbReference>
<feature type="domain" description="CagE TrbE VirB component of type IV transporter system central" evidence="9">
    <location>
        <begin position="278"/>
        <end position="479"/>
    </location>
</feature>
<sequence>MATVYKALTRPTLLRGVPIAPFMLSVIAIAIIGLIVTKWLWLLIPALYFLMRRITSRDEHVFSLMWVWWKTLGKKGLVLSRNVATRFYKARSISHTRYDNIDIKEFLANMKLNQRQPVEEFIPYSTHIHPFICKTKRVDYVASWELQGEAFQCQTAEALELLSEQFNKALVSFSGETVTFYVHTIREKYFDRFNSVSGNKFADKVMDRYYNDMGQTPFYRNRIFFTVCYIPFNREEKLERKAKGRAYQQKSQDEAIVRMNEIRETVEGMLRHYRPVPLGLIEEGKKVYSSLLSFFNYLISGQWQKIRVGNIPFYNVLGSADLYFSSDSGQANQFDRKRFFRCIEIKNLPGNVDVGALDALLFEQAEYVTTQSFTCMSKTEALETIKSKGKALNSAQDDAVSEQVDLDVLRDMITSGDVSVGKWHYSFVLYADSLDQLVRDSNDIRATLTDLGMIVTLAQIALPAAFFAQLPGNYNLRPRCVPISSQNFADMTAFHSVYGGKRDRLPWGEAMLMLDTESRDAYYLNLHQSLLEDDDFNRQRLGNAKIIGTAGAGKTMLLDMLAYAMQKYRNHATFSPAAKSKRLTTVFFDKDRGAEVAIRALGGEYYRIRAGEPSGWNPFALDSTKRNRKFVKDLMKLIVTRRGQPLSDRQEDDLFQAVDDVMDMPLTQRQYGITQLLSYLNEPTTVEAQENGLRIRLKQWKQGGEFGWVFDNEADTFDVRNVDNFGIDGTEFLDDTDTRAAISFYLLYRVTSLLDGRRLVIIMDEFWKWLTSDAFTDFAYNMLKVIRKLNGVVIFATQSLDEVVKNKIARAAMEVTETSIWMANPDADYDDYVEKAKVDPAHFNIIKTLDPGSRQFLVVKSALRRGEVKKFAALVKFDLSAMGDYLKILSAGEPNLEIFDEIWRPGMKPEDWIDRYLERAL</sequence>
<feature type="domain" description="TraG P-loop" evidence="10">
    <location>
        <begin position="543"/>
        <end position="813"/>
    </location>
</feature>
<geneLocation type="plasmid" evidence="11">
    <name>pKPC3_SZ</name>
</geneLocation>
<organism evidence="11">
    <name type="scientific">Enterobacter cloacae</name>
    <dbReference type="NCBI Taxonomy" id="550"/>
    <lineage>
        <taxon>Bacteria</taxon>
        <taxon>Pseudomonadati</taxon>
        <taxon>Pseudomonadota</taxon>
        <taxon>Gammaproteobacteria</taxon>
        <taxon>Enterobacterales</taxon>
        <taxon>Enterobacteriaceae</taxon>
        <taxon>Enterobacter</taxon>
        <taxon>Enterobacter cloacae complex</taxon>
    </lineage>
</organism>
<evidence type="ECO:0000256" key="1">
    <source>
        <dbReference type="ARBA" id="ARBA00004370"/>
    </source>
</evidence>
<evidence type="ECO:0000259" key="9">
    <source>
        <dbReference type="Pfam" id="PF03135"/>
    </source>
</evidence>
<dbReference type="InterPro" id="IPR018145">
    <property type="entry name" value="CagE_TrbE_VirB_cntrl_dom"/>
</dbReference>
<keyword evidence="6 8" id="KW-1133">Transmembrane helix</keyword>